<evidence type="ECO:0008006" key="3">
    <source>
        <dbReference type="Google" id="ProtNLM"/>
    </source>
</evidence>
<gene>
    <name evidence="1" type="ORF">SAMN04487779_1014109</name>
</gene>
<evidence type="ECO:0000313" key="1">
    <source>
        <dbReference type="EMBL" id="SDD91421.1"/>
    </source>
</evidence>
<proteinExistence type="predicted"/>
<sequence length="190" mass="20015">MSRAWAASVLAMLLAGCQPPPEATPLRRPATVADLAARLPAEAAGFQRGATTPLPRGEDGREIGYRTPGRIAAGATVQLYRLPGVVLPEGLSSPDAADAFNDLLQDAMRPAPQRRLREEARFTLPAEGPALLRCAETAGSYGRERVQGLLCAGSLGGGLLRLRVTMPRQEPLPADSRAFATGILAALRTP</sequence>
<dbReference type="EMBL" id="FMZX01000014">
    <property type="protein sequence ID" value="SDD91421.1"/>
    <property type="molecule type" value="Genomic_DNA"/>
</dbReference>
<accession>A0A1G6YM89</accession>
<name>A0A1G6YM89_9PROT</name>
<dbReference type="PROSITE" id="PS51257">
    <property type="entry name" value="PROKAR_LIPOPROTEIN"/>
    <property type="match status" value="1"/>
</dbReference>
<protein>
    <recommendedName>
        <fullName evidence="3">Lipoprotein</fullName>
    </recommendedName>
</protein>
<dbReference type="STRING" id="938405.SAMN02927895_04008"/>
<dbReference type="RefSeq" id="WP_143018201.1">
    <property type="nucleotide sequence ID" value="NZ_FMZX01000014.1"/>
</dbReference>
<evidence type="ECO:0000313" key="2">
    <source>
        <dbReference type="Proteomes" id="UP000198925"/>
    </source>
</evidence>
<organism evidence="1 2">
    <name type="scientific">Belnapia rosea</name>
    <dbReference type="NCBI Taxonomy" id="938405"/>
    <lineage>
        <taxon>Bacteria</taxon>
        <taxon>Pseudomonadati</taxon>
        <taxon>Pseudomonadota</taxon>
        <taxon>Alphaproteobacteria</taxon>
        <taxon>Acetobacterales</taxon>
        <taxon>Roseomonadaceae</taxon>
        <taxon>Belnapia</taxon>
    </lineage>
</organism>
<keyword evidence="2" id="KW-1185">Reference proteome</keyword>
<dbReference type="Proteomes" id="UP000198925">
    <property type="component" value="Unassembled WGS sequence"/>
</dbReference>
<reference evidence="1 2" key="1">
    <citation type="submission" date="2016-10" db="EMBL/GenBank/DDBJ databases">
        <authorList>
            <person name="de Groot N.N."/>
        </authorList>
    </citation>
    <scope>NUCLEOTIDE SEQUENCE [LARGE SCALE GENOMIC DNA]</scope>
    <source>
        <strain evidence="1 2">CPCC 100156</strain>
    </source>
</reference>
<dbReference type="AlphaFoldDB" id="A0A1G6YM89"/>